<dbReference type="GO" id="GO:0051082">
    <property type="term" value="F:unfolded protein binding"/>
    <property type="evidence" value="ECO:0007669"/>
    <property type="project" value="InterPro"/>
</dbReference>
<dbReference type="InterPro" id="IPR002939">
    <property type="entry name" value="DnaJ_C"/>
</dbReference>
<dbReference type="OrthoDB" id="550424at2759"/>
<dbReference type="PANTHER" id="PTHR24078:SF519">
    <property type="entry name" value="DNAJ HOMOLOG SUBFAMILY B MEMBER 13"/>
    <property type="match status" value="1"/>
</dbReference>
<reference evidence="4" key="1">
    <citation type="submission" date="2021-02" db="EMBL/GenBank/DDBJ databases">
        <authorList>
            <person name="Nowell W R."/>
        </authorList>
    </citation>
    <scope>NUCLEOTIDE SEQUENCE</scope>
</reference>
<dbReference type="InterPro" id="IPR051339">
    <property type="entry name" value="DnaJ_subfamily_B"/>
</dbReference>
<evidence type="ECO:0000259" key="2">
    <source>
        <dbReference type="Pfam" id="PF01556"/>
    </source>
</evidence>
<protein>
    <recommendedName>
        <fullName evidence="2">Chaperone DnaJ C-terminal domain-containing protein</fullName>
    </recommendedName>
</protein>
<comment type="caution">
    <text evidence="4">The sequence shown here is derived from an EMBL/GenBank/DDBJ whole genome shotgun (WGS) entry which is preliminary data.</text>
</comment>
<dbReference type="InterPro" id="IPR008971">
    <property type="entry name" value="HSP40/DnaJ_pept-bd"/>
</dbReference>
<sequence>MINFGEDDNPFAEFYVTVEQDQNLGIDVLYGGGRKNQNQSIIRNLLLSLEDCYHEAIKKIKINRRVMNDGGLTSSIVRRVCLLPGSKIIFEQKGDQGPNAMPSDLVFVVKDKPYQYFYRDNSNIQLKLVLDMH</sequence>
<dbReference type="AlphaFoldDB" id="A0A814GXP2"/>
<dbReference type="Proteomes" id="UP000681722">
    <property type="component" value="Unassembled WGS sequence"/>
</dbReference>
<dbReference type="EMBL" id="CAJNOK010003469">
    <property type="protein sequence ID" value="CAF0902399.1"/>
    <property type="molecule type" value="Genomic_DNA"/>
</dbReference>
<evidence type="ECO:0000313" key="7">
    <source>
        <dbReference type="Proteomes" id="UP000663829"/>
    </source>
</evidence>
<dbReference type="GO" id="GO:0051087">
    <property type="term" value="F:protein-folding chaperone binding"/>
    <property type="evidence" value="ECO:0007669"/>
    <property type="project" value="TreeGrafter"/>
</dbReference>
<gene>
    <name evidence="4" type="ORF">GPM918_LOCUS13813</name>
    <name evidence="3" type="ORF">OVA965_LOCUS9691</name>
    <name evidence="6" type="ORF">SRO942_LOCUS13810</name>
    <name evidence="5" type="ORF">TMI583_LOCUS9687</name>
</gene>
<dbReference type="GO" id="GO:0006457">
    <property type="term" value="P:protein folding"/>
    <property type="evidence" value="ECO:0007669"/>
    <property type="project" value="InterPro"/>
</dbReference>
<keyword evidence="7" id="KW-1185">Reference proteome</keyword>
<dbReference type="Proteomes" id="UP000677228">
    <property type="component" value="Unassembled WGS sequence"/>
</dbReference>
<dbReference type="Proteomes" id="UP000682733">
    <property type="component" value="Unassembled WGS sequence"/>
</dbReference>
<dbReference type="EMBL" id="CAJOBA010003470">
    <property type="protein sequence ID" value="CAF3682876.1"/>
    <property type="molecule type" value="Genomic_DNA"/>
</dbReference>
<dbReference type="GO" id="GO:0005829">
    <property type="term" value="C:cytosol"/>
    <property type="evidence" value="ECO:0007669"/>
    <property type="project" value="TreeGrafter"/>
</dbReference>
<evidence type="ECO:0000313" key="3">
    <source>
        <dbReference type="EMBL" id="CAF0902399.1"/>
    </source>
</evidence>
<keyword evidence="1" id="KW-0143">Chaperone</keyword>
<evidence type="ECO:0000256" key="1">
    <source>
        <dbReference type="ARBA" id="ARBA00023186"/>
    </source>
</evidence>
<evidence type="ECO:0000313" key="6">
    <source>
        <dbReference type="EMBL" id="CAF3773455.1"/>
    </source>
</evidence>
<proteinExistence type="predicted"/>
<dbReference type="Proteomes" id="UP000663829">
    <property type="component" value="Unassembled WGS sequence"/>
</dbReference>
<dbReference type="SUPFAM" id="SSF49493">
    <property type="entry name" value="HSP40/DnaJ peptide-binding domain"/>
    <property type="match status" value="1"/>
</dbReference>
<feature type="domain" description="Chaperone DnaJ C-terminal" evidence="2">
    <location>
        <begin position="44"/>
        <end position="130"/>
    </location>
</feature>
<dbReference type="EMBL" id="CAJOBC010003232">
    <property type="protein sequence ID" value="CAF3773455.1"/>
    <property type="molecule type" value="Genomic_DNA"/>
</dbReference>
<dbReference type="Gene3D" id="2.60.260.20">
    <property type="entry name" value="Urease metallochaperone UreE, N-terminal domain"/>
    <property type="match status" value="1"/>
</dbReference>
<organism evidence="4 7">
    <name type="scientific">Didymodactylos carnosus</name>
    <dbReference type="NCBI Taxonomy" id="1234261"/>
    <lineage>
        <taxon>Eukaryota</taxon>
        <taxon>Metazoa</taxon>
        <taxon>Spiralia</taxon>
        <taxon>Gnathifera</taxon>
        <taxon>Rotifera</taxon>
        <taxon>Eurotatoria</taxon>
        <taxon>Bdelloidea</taxon>
        <taxon>Philodinida</taxon>
        <taxon>Philodinidae</taxon>
        <taxon>Didymodactylos</taxon>
    </lineage>
</organism>
<evidence type="ECO:0000313" key="5">
    <source>
        <dbReference type="EMBL" id="CAF3682876.1"/>
    </source>
</evidence>
<dbReference type="EMBL" id="CAJNOQ010003233">
    <property type="protein sequence ID" value="CAF1002084.1"/>
    <property type="molecule type" value="Genomic_DNA"/>
</dbReference>
<dbReference type="Pfam" id="PF01556">
    <property type="entry name" value="DnaJ_C"/>
    <property type="match status" value="1"/>
</dbReference>
<dbReference type="PANTHER" id="PTHR24078">
    <property type="entry name" value="DNAJ HOMOLOG SUBFAMILY C MEMBER"/>
    <property type="match status" value="1"/>
</dbReference>
<name>A0A814GXP2_9BILA</name>
<evidence type="ECO:0000313" key="4">
    <source>
        <dbReference type="EMBL" id="CAF1002084.1"/>
    </source>
</evidence>
<accession>A0A814GXP2</accession>